<accession>A0A9X1RY11</accession>
<dbReference type="InterPro" id="IPR050793">
    <property type="entry name" value="CMP-NeuNAc_synthase"/>
</dbReference>
<dbReference type="InterPro" id="IPR003329">
    <property type="entry name" value="Cytidylyl_trans"/>
</dbReference>
<evidence type="ECO:0000313" key="2">
    <source>
        <dbReference type="Proteomes" id="UP001139414"/>
    </source>
</evidence>
<name>A0A9X1RY11_9FLAO</name>
<comment type="caution">
    <text evidence="1">The sequence shown here is derived from an EMBL/GenBank/DDBJ whole genome shotgun (WGS) entry which is preliminary data.</text>
</comment>
<dbReference type="CDD" id="cd02513">
    <property type="entry name" value="CMP-NeuAc_Synthase"/>
    <property type="match status" value="1"/>
</dbReference>
<keyword evidence="2" id="KW-1185">Reference proteome</keyword>
<organism evidence="1 2">
    <name type="scientific">Christiangramia sediminis</name>
    <dbReference type="NCBI Taxonomy" id="2881336"/>
    <lineage>
        <taxon>Bacteria</taxon>
        <taxon>Pseudomonadati</taxon>
        <taxon>Bacteroidota</taxon>
        <taxon>Flavobacteriia</taxon>
        <taxon>Flavobacteriales</taxon>
        <taxon>Flavobacteriaceae</taxon>
        <taxon>Christiangramia</taxon>
    </lineage>
</organism>
<keyword evidence="1" id="KW-0548">Nucleotidyltransferase</keyword>
<dbReference type="Gene3D" id="3.90.550.10">
    <property type="entry name" value="Spore Coat Polysaccharide Biosynthesis Protein SpsA, Chain A"/>
    <property type="match status" value="1"/>
</dbReference>
<dbReference type="Pfam" id="PF02348">
    <property type="entry name" value="CTP_transf_3"/>
    <property type="match status" value="1"/>
</dbReference>
<gene>
    <name evidence="1" type="ORF">LGQ90_08720</name>
</gene>
<dbReference type="AlphaFoldDB" id="A0A9X1RY11"/>
<dbReference type="GO" id="GO:0008781">
    <property type="term" value="F:N-acylneuraminate cytidylyltransferase activity"/>
    <property type="evidence" value="ECO:0007669"/>
    <property type="project" value="TreeGrafter"/>
</dbReference>
<sequence>MKILGIIPARGGSKGIPGKNIKLLGKKPLLEYTVDAVRSSSLLDRCILSSEDNNIIQIAHQLGLDVPFKRPENLADDNSTSLDVIRHAIDFFESKNDFFDAVCLLQVTSPFREKSLIDKAILKFIESRADSLISVREVPSEYNPHWVFEEAETNLLKIATGESEIISQRQKLPKAYHRDGSIYLSKTSVIKNQNSLYGEKISFIDNTGSSYVNIDEPADWKKAENLLKSIR</sequence>
<dbReference type="InterPro" id="IPR029044">
    <property type="entry name" value="Nucleotide-diphossugar_trans"/>
</dbReference>
<reference evidence="1" key="1">
    <citation type="submission" date="2021-10" db="EMBL/GenBank/DDBJ databases">
        <title>Gramella sp. ASW11-100T, isolated from marine sediment.</title>
        <authorList>
            <person name="Xia C."/>
        </authorList>
    </citation>
    <scope>NUCLEOTIDE SEQUENCE</scope>
    <source>
        <strain evidence="1">ASW11-100</strain>
    </source>
</reference>
<proteinExistence type="predicted"/>
<dbReference type="PANTHER" id="PTHR21485">
    <property type="entry name" value="HAD SUPERFAMILY MEMBERS CMAS AND KDSC"/>
    <property type="match status" value="1"/>
</dbReference>
<dbReference type="Proteomes" id="UP001139414">
    <property type="component" value="Unassembled WGS sequence"/>
</dbReference>
<dbReference type="SUPFAM" id="SSF53448">
    <property type="entry name" value="Nucleotide-diphospho-sugar transferases"/>
    <property type="match status" value="1"/>
</dbReference>
<evidence type="ECO:0000313" key="1">
    <source>
        <dbReference type="EMBL" id="MCB7481339.1"/>
    </source>
</evidence>
<keyword evidence="1" id="KW-0808">Transferase</keyword>
<dbReference type="EMBL" id="JAJBZG010000004">
    <property type="protein sequence ID" value="MCB7481339.1"/>
    <property type="molecule type" value="Genomic_DNA"/>
</dbReference>
<dbReference type="RefSeq" id="WP_229340185.1">
    <property type="nucleotide sequence ID" value="NZ_JAJBZG010000004.1"/>
</dbReference>
<protein>
    <submittedName>
        <fullName evidence="1">Acylneuraminate cytidylyltransferase family protein</fullName>
    </submittedName>
</protein>
<dbReference type="PANTHER" id="PTHR21485:SF6">
    <property type="entry name" value="N-ACYLNEURAMINATE CYTIDYLYLTRANSFERASE-RELATED"/>
    <property type="match status" value="1"/>
</dbReference>